<dbReference type="InParanoid" id="A0A3Q7GFU7"/>
<name>A0A3Q7GFU7_SOLLC</name>
<protein>
    <submittedName>
        <fullName evidence="1">Uncharacterized protein</fullName>
    </submittedName>
</protein>
<dbReference type="Gramene" id="Solyc05g014765.1.1">
    <property type="protein sequence ID" value="Solyc05g014765.1.1"/>
    <property type="gene ID" value="Solyc05g014765.1"/>
</dbReference>
<evidence type="ECO:0000313" key="1">
    <source>
        <dbReference type="EnsemblPlants" id="Solyc05g014765.1.1"/>
    </source>
</evidence>
<organism evidence="1">
    <name type="scientific">Solanum lycopersicum</name>
    <name type="common">Tomato</name>
    <name type="synonym">Lycopersicon esculentum</name>
    <dbReference type="NCBI Taxonomy" id="4081"/>
    <lineage>
        <taxon>Eukaryota</taxon>
        <taxon>Viridiplantae</taxon>
        <taxon>Streptophyta</taxon>
        <taxon>Embryophyta</taxon>
        <taxon>Tracheophyta</taxon>
        <taxon>Spermatophyta</taxon>
        <taxon>Magnoliopsida</taxon>
        <taxon>eudicotyledons</taxon>
        <taxon>Gunneridae</taxon>
        <taxon>Pentapetalae</taxon>
        <taxon>asterids</taxon>
        <taxon>lamiids</taxon>
        <taxon>Solanales</taxon>
        <taxon>Solanaceae</taxon>
        <taxon>Solanoideae</taxon>
        <taxon>Solaneae</taxon>
        <taxon>Solanum</taxon>
        <taxon>Solanum subgen. Lycopersicon</taxon>
    </lineage>
</organism>
<sequence>MDYLTVGQKCEAWVDNSNSHYIKRLEAQHCKCVLHSVNLTTVTKTCKKEPPQNQVEMTIKDQVPFWKAFATRFTCSFWSEQFEGVGGGYGFKKKLSVTIRVFTTPSIKNKYHYKKEKSR</sequence>
<accession>A0A3Q7GFU7</accession>
<dbReference type="EnsemblPlants" id="Solyc05g014765.1.1">
    <property type="protein sequence ID" value="Solyc05g014765.1.1"/>
    <property type="gene ID" value="Solyc05g014765.1"/>
</dbReference>
<evidence type="ECO:0000313" key="2">
    <source>
        <dbReference type="Proteomes" id="UP000004994"/>
    </source>
</evidence>
<dbReference type="AlphaFoldDB" id="A0A3Q7GFU7"/>
<keyword evidence="2" id="KW-1185">Reference proteome</keyword>
<reference evidence="1" key="1">
    <citation type="journal article" date="2012" name="Nature">
        <title>The tomato genome sequence provides insights into fleshy fruit evolution.</title>
        <authorList>
            <consortium name="Tomato Genome Consortium"/>
        </authorList>
    </citation>
    <scope>NUCLEOTIDE SEQUENCE [LARGE SCALE GENOMIC DNA]</scope>
    <source>
        <strain evidence="1">cv. Heinz 1706</strain>
    </source>
</reference>
<dbReference type="Proteomes" id="UP000004994">
    <property type="component" value="Chromosome 5"/>
</dbReference>
<reference evidence="1" key="2">
    <citation type="submission" date="2019-01" db="UniProtKB">
        <authorList>
            <consortium name="EnsemblPlants"/>
        </authorList>
    </citation>
    <scope>IDENTIFICATION</scope>
    <source>
        <strain evidence="1">cv. Heinz 1706</strain>
    </source>
</reference>
<proteinExistence type="predicted"/>